<dbReference type="AlphaFoldDB" id="A0A0B7B649"/>
<sequence length="52" mass="6420">MLWRKRHDLKISKEKRYILRNNIQQDSILIEGIGVEDIGEFVYLESKIRRYR</sequence>
<name>A0A0B7B649_9EUPU</name>
<dbReference type="EMBL" id="HACG01041609">
    <property type="protein sequence ID" value="CEK88474.1"/>
    <property type="molecule type" value="Transcribed_RNA"/>
</dbReference>
<accession>A0A0B7B649</accession>
<protein>
    <submittedName>
        <fullName evidence="1">Uncharacterized protein</fullName>
    </submittedName>
</protein>
<organism evidence="1">
    <name type="scientific">Arion vulgaris</name>
    <dbReference type="NCBI Taxonomy" id="1028688"/>
    <lineage>
        <taxon>Eukaryota</taxon>
        <taxon>Metazoa</taxon>
        <taxon>Spiralia</taxon>
        <taxon>Lophotrochozoa</taxon>
        <taxon>Mollusca</taxon>
        <taxon>Gastropoda</taxon>
        <taxon>Heterobranchia</taxon>
        <taxon>Euthyneura</taxon>
        <taxon>Panpulmonata</taxon>
        <taxon>Eupulmonata</taxon>
        <taxon>Stylommatophora</taxon>
        <taxon>Helicina</taxon>
        <taxon>Arionoidea</taxon>
        <taxon>Arionidae</taxon>
        <taxon>Arion</taxon>
    </lineage>
</organism>
<evidence type="ECO:0000313" key="1">
    <source>
        <dbReference type="EMBL" id="CEK88473.1"/>
    </source>
</evidence>
<evidence type="ECO:0000313" key="2">
    <source>
        <dbReference type="EMBL" id="CEK88474.1"/>
    </source>
</evidence>
<dbReference type="EMBL" id="HACG01041608">
    <property type="protein sequence ID" value="CEK88473.1"/>
    <property type="molecule type" value="Transcribed_RNA"/>
</dbReference>
<proteinExistence type="predicted"/>
<reference evidence="1" key="1">
    <citation type="submission" date="2014-12" db="EMBL/GenBank/DDBJ databases">
        <title>Insight into the proteome of Arion vulgaris.</title>
        <authorList>
            <person name="Aradska J."/>
            <person name="Bulat T."/>
            <person name="Smidak R."/>
            <person name="Sarate P."/>
            <person name="Gangsoo J."/>
            <person name="Sialana F."/>
            <person name="Bilban M."/>
            <person name="Lubec G."/>
        </authorList>
    </citation>
    <scope>NUCLEOTIDE SEQUENCE</scope>
    <source>
        <tissue evidence="1">Skin</tissue>
    </source>
</reference>
<gene>
    <name evidence="1" type="primary">ORF165513</name>
    <name evidence="2" type="synonym">ORF165515</name>
</gene>